<evidence type="ECO:0000313" key="3">
    <source>
        <dbReference type="EMBL" id="XBH02123.1"/>
    </source>
</evidence>
<accession>A0AAU7C9N7</accession>
<dbReference type="PANTHER" id="PTHR30093">
    <property type="entry name" value="GENERAL SECRETION PATHWAY PROTEIN G"/>
    <property type="match status" value="1"/>
</dbReference>
<dbReference type="RefSeq" id="WP_406694866.1">
    <property type="nucleotide sequence ID" value="NZ_CP155447.1"/>
</dbReference>
<protein>
    <submittedName>
        <fullName evidence="3">DUF1559 domain-containing protein</fullName>
    </submittedName>
</protein>
<dbReference type="PANTHER" id="PTHR30093:SF2">
    <property type="entry name" value="TYPE II SECRETION SYSTEM PROTEIN H"/>
    <property type="match status" value="1"/>
</dbReference>
<dbReference type="AlphaFoldDB" id="A0AAU7C9N7"/>
<reference evidence="3" key="1">
    <citation type="submission" date="2024-05" db="EMBL/GenBank/DDBJ databases">
        <title>Planctomycetes of the genus Singulisphaera possess chitinolytic capabilities.</title>
        <authorList>
            <person name="Ivanova A."/>
        </authorList>
    </citation>
    <scope>NUCLEOTIDE SEQUENCE</scope>
    <source>
        <strain evidence="3">Ch08T</strain>
    </source>
</reference>
<sequence>MRRCLKWGSLGFLTLLLIGCMGFAVPIDLASNLALGWLIFLGRFAEIQINGGGLITGLVCLTLFAGGLHLFLGWLHRQIQGEGGDPPATPWKRSWTTSLVAIIVLMFVAGLTSVGVAHQTGWLLTSSEPLLSSGGMMAAKRSQSVNNLKQMGLALHNYHELSASLPPGGTFDPQGRAHHSWQSLILSQAENHVVYNQINFDLPWNDRVNTTSFRTVVSFYLNPGIRSAERDSRGYALSHYSGNALVLGGDKNRVFNDITDGREHTIMAGEVPAKFKAWGSPTNWRDPGRGINQSPDGFGSPFQSGANFLFANGSIRFIQNTINPRILKALGTPSGGESITNDSY</sequence>
<dbReference type="PROSITE" id="PS51257">
    <property type="entry name" value="PROKAR_LIPOPROTEIN"/>
    <property type="match status" value="1"/>
</dbReference>
<dbReference type="InterPro" id="IPR011453">
    <property type="entry name" value="DUF1559"/>
</dbReference>
<feature type="transmembrane region" description="Helical" evidence="1">
    <location>
        <begin position="95"/>
        <end position="117"/>
    </location>
</feature>
<feature type="transmembrane region" description="Helical" evidence="1">
    <location>
        <begin position="12"/>
        <end position="41"/>
    </location>
</feature>
<gene>
    <name evidence="3" type="ORF">V5E97_27870</name>
</gene>
<keyword evidence="1" id="KW-0472">Membrane</keyword>
<evidence type="ECO:0000256" key="1">
    <source>
        <dbReference type="SAM" id="Phobius"/>
    </source>
</evidence>
<proteinExistence type="predicted"/>
<dbReference type="Pfam" id="PF07596">
    <property type="entry name" value="SBP_bac_10"/>
    <property type="match status" value="1"/>
</dbReference>
<feature type="domain" description="DUF1559" evidence="2">
    <location>
        <begin position="138"/>
        <end position="221"/>
    </location>
</feature>
<evidence type="ECO:0000259" key="2">
    <source>
        <dbReference type="Pfam" id="PF07596"/>
    </source>
</evidence>
<keyword evidence="1" id="KW-0812">Transmembrane</keyword>
<feature type="transmembrane region" description="Helical" evidence="1">
    <location>
        <begin position="53"/>
        <end position="75"/>
    </location>
</feature>
<organism evidence="3">
    <name type="scientific">Singulisphaera sp. Ch08</name>
    <dbReference type="NCBI Taxonomy" id="3120278"/>
    <lineage>
        <taxon>Bacteria</taxon>
        <taxon>Pseudomonadati</taxon>
        <taxon>Planctomycetota</taxon>
        <taxon>Planctomycetia</taxon>
        <taxon>Isosphaerales</taxon>
        <taxon>Isosphaeraceae</taxon>
        <taxon>Singulisphaera</taxon>
    </lineage>
</organism>
<keyword evidence="1" id="KW-1133">Transmembrane helix</keyword>
<dbReference type="EMBL" id="CP155447">
    <property type="protein sequence ID" value="XBH02123.1"/>
    <property type="molecule type" value="Genomic_DNA"/>
</dbReference>
<name>A0AAU7C9N7_9BACT</name>